<name>A0A9W9YVS8_9CNID</name>
<feature type="coiled-coil region" evidence="1">
    <location>
        <begin position="229"/>
        <end position="256"/>
    </location>
</feature>
<organism evidence="3 4">
    <name type="scientific">Desmophyllum pertusum</name>
    <dbReference type="NCBI Taxonomy" id="174260"/>
    <lineage>
        <taxon>Eukaryota</taxon>
        <taxon>Metazoa</taxon>
        <taxon>Cnidaria</taxon>
        <taxon>Anthozoa</taxon>
        <taxon>Hexacorallia</taxon>
        <taxon>Scleractinia</taxon>
        <taxon>Caryophylliina</taxon>
        <taxon>Caryophylliidae</taxon>
        <taxon>Desmophyllum</taxon>
    </lineage>
</organism>
<keyword evidence="4" id="KW-1185">Reference proteome</keyword>
<feature type="compositionally biased region" description="Basic and acidic residues" evidence="2">
    <location>
        <begin position="92"/>
        <end position="127"/>
    </location>
</feature>
<dbReference type="AlphaFoldDB" id="A0A9W9YVS8"/>
<reference evidence="3" key="1">
    <citation type="submission" date="2023-01" db="EMBL/GenBank/DDBJ databases">
        <title>Genome assembly of the deep-sea coral Lophelia pertusa.</title>
        <authorList>
            <person name="Herrera S."/>
            <person name="Cordes E."/>
        </authorList>
    </citation>
    <scope>NUCLEOTIDE SEQUENCE</scope>
    <source>
        <strain evidence="3">USNM1676648</strain>
        <tissue evidence="3">Polyp</tissue>
    </source>
</reference>
<dbReference type="GO" id="GO:0005819">
    <property type="term" value="C:spindle"/>
    <property type="evidence" value="ECO:0007669"/>
    <property type="project" value="TreeGrafter"/>
</dbReference>
<accession>A0A9W9YVS8</accession>
<evidence type="ECO:0000256" key="2">
    <source>
        <dbReference type="SAM" id="MobiDB-lite"/>
    </source>
</evidence>
<dbReference type="GO" id="GO:1901673">
    <property type="term" value="P:regulation of mitotic spindle assembly"/>
    <property type="evidence" value="ECO:0007669"/>
    <property type="project" value="TreeGrafter"/>
</dbReference>
<dbReference type="GO" id="GO:0036064">
    <property type="term" value="C:ciliary basal body"/>
    <property type="evidence" value="ECO:0007669"/>
    <property type="project" value="TreeGrafter"/>
</dbReference>
<dbReference type="OrthoDB" id="6616361at2759"/>
<dbReference type="PANTHER" id="PTHR31022:SF4">
    <property type="entry name" value="CENTRIOLE, CILIA AND SPINDLE-ASSOCIATED PROTEIN"/>
    <property type="match status" value="1"/>
</dbReference>
<comment type="caution">
    <text evidence="3">The sequence shown here is derived from an EMBL/GenBank/DDBJ whole genome shotgun (WGS) entry which is preliminary data.</text>
</comment>
<feature type="compositionally biased region" description="Basic residues" evidence="2">
    <location>
        <begin position="158"/>
        <end position="168"/>
    </location>
</feature>
<feature type="compositionally biased region" description="Basic and acidic residues" evidence="2">
    <location>
        <begin position="57"/>
        <end position="72"/>
    </location>
</feature>
<dbReference type="GO" id="GO:0005814">
    <property type="term" value="C:centriole"/>
    <property type="evidence" value="ECO:0007669"/>
    <property type="project" value="TreeGrafter"/>
</dbReference>
<evidence type="ECO:0000313" key="3">
    <source>
        <dbReference type="EMBL" id="KAJ7365574.1"/>
    </source>
</evidence>
<dbReference type="GO" id="GO:0008017">
    <property type="term" value="F:microtubule binding"/>
    <property type="evidence" value="ECO:0007669"/>
    <property type="project" value="TreeGrafter"/>
</dbReference>
<protein>
    <submittedName>
        <fullName evidence="3">Uncharacterized protein</fullName>
    </submittedName>
</protein>
<sequence>MARETSIDWWKFLIDEDWWNSGSEMVYSSAYRRAYKNPSWDDYSKDEFVSKLQYRSDRRSVEHRHQPWRWDSESEEEEDIEEIPADDGSYDGGRREFVPREEKIDKGIPKQAWGERKEVKENGHAVDKALVLPEKLKCGEDEKPKHSHAARPKERERHGHRGTRKHDHRSSEEKRKQRSQSASPEKNQSSKERRKKVPFLAYGMANEGPVDIWKTHNVLASQPEVYPAALRAQKRRQQEIKKKAQLREEAVKKKDAPAHFDADLAYPKTWWMTEYQRNFCKEEDVKKTFSEIACTCTPDRGVLYFSTSVAV</sequence>
<proteinExistence type="predicted"/>
<dbReference type="GO" id="GO:0035869">
    <property type="term" value="C:ciliary transition zone"/>
    <property type="evidence" value="ECO:0007669"/>
    <property type="project" value="TreeGrafter"/>
</dbReference>
<feature type="region of interest" description="Disordered" evidence="2">
    <location>
        <begin position="57"/>
        <end position="198"/>
    </location>
</feature>
<keyword evidence="1" id="KW-0175">Coiled coil</keyword>
<dbReference type="EMBL" id="MU827303">
    <property type="protein sequence ID" value="KAJ7365574.1"/>
    <property type="molecule type" value="Genomic_DNA"/>
</dbReference>
<dbReference type="InterPro" id="IPR029774">
    <property type="entry name" value="CSAP"/>
</dbReference>
<evidence type="ECO:0000313" key="4">
    <source>
        <dbReference type="Proteomes" id="UP001163046"/>
    </source>
</evidence>
<feature type="compositionally biased region" description="Basic and acidic residues" evidence="2">
    <location>
        <begin position="134"/>
        <end position="144"/>
    </location>
</feature>
<feature type="compositionally biased region" description="Acidic residues" evidence="2">
    <location>
        <begin position="73"/>
        <end position="89"/>
    </location>
</feature>
<evidence type="ECO:0000256" key="1">
    <source>
        <dbReference type="SAM" id="Coils"/>
    </source>
</evidence>
<dbReference type="Pfam" id="PF15748">
    <property type="entry name" value="CCSAP"/>
    <property type="match status" value="1"/>
</dbReference>
<dbReference type="Proteomes" id="UP001163046">
    <property type="component" value="Unassembled WGS sequence"/>
</dbReference>
<dbReference type="PANTHER" id="PTHR31022">
    <property type="entry name" value="CENTRIOLE, CILIA AND SPINDLE-ASSOCIATED PROTEIN"/>
    <property type="match status" value="1"/>
</dbReference>
<gene>
    <name evidence="3" type="ORF">OS493_005689</name>
</gene>